<dbReference type="InterPro" id="IPR008427">
    <property type="entry name" value="Extracellular_membr_CFEM_dom"/>
</dbReference>
<evidence type="ECO:0000256" key="14">
    <source>
        <dbReference type="ARBA" id="ARBA00023288"/>
    </source>
</evidence>
<dbReference type="AlphaFoldDB" id="A0A6A5TV14"/>
<evidence type="ECO:0000256" key="4">
    <source>
        <dbReference type="ARBA" id="ARBA00022475"/>
    </source>
</evidence>
<keyword evidence="7" id="KW-0336">GPI-anchor</keyword>
<feature type="domain" description="CFEM" evidence="16">
    <location>
        <begin position="30"/>
        <end position="130"/>
    </location>
</feature>
<evidence type="ECO:0000256" key="7">
    <source>
        <dbReference type="ARBA" id="ARBA00022622"/>
    </source>
</evidence>
<dbReference type="PROSITE" id="PS52012">
    <property type="entry name" value="CFEM"/>
    <property type="match status" value="1"/>
</dbReference>
<dbReference type="Proteomes" id="UP000800035">
    <property type="component" value="Unassembled WGS sequence"/>
</dbReference>
<evidence type="ECO:0000256" key="1">
    <source>
        <dbReference type="ARBA" id="ARBA00004609"/>
    </source>
</evidence>
<evidence type="ECO:0000256" key="11">
    <source>
        <dbReference type="ARBA" id="ARBA00023136"/>
    </source>
</evidence>
<sequence>MKNPSIPAGTVKFSTPTTRSKSSIDTITPAKMKTFVAAALISLASVATAQLDNLPWCALSCFLTPLSTDGCAMLDDFACHCQKSESLFAAVVPCVQEACSVEDQATAIEAVESTCAAAGVTITVPNPTKE</sequence>
<keyword evidence="9" id="KW-0732">Signal</keyword>
<evidence type="ECO:0000256" key="8">
    <source>
        <dbReference type="ARBA" id="ARBA00022723"/>
    </source>
</evidence>
<proteinExistence type="inferred from homology"/>
<evidence type="ECO:0000256" key="5">
    <source>
        <dbReference type="ARBA" id="ARBA00022525"/>
    </source>
</evidence>
<gene>
    <name evidence="17" type="ORF">CC80DRAFT_505481</name>
</gene>
<keyword evidence="10 15" id="KW-0408">Iron</keyword>
<evidence type="ECO:0000259" key="16">
    <source>
        <dbReference type="PROSITE" id="PS52012"/>
    </source>
</evidence>
<dbReference type="GO" id="GO:0046872">
    <property type="term" value="F:metal ion binding"/>
    <property type="evidence" value="ECO:0007669"/>
    <property type="project" value="UniProtKB-UniRule"/>
</dbReference>
<keyword evidence="12" id="KW-1015">Disulfide bond</keyword>
<name>A0A6A5TV14_9PLEO</name>
<evidence type="ECO:0000256" key="10">
    <source>
        <dbReference type="ARBA" id="ARBA00023004"/>
    </source>
</evidence>
<evidence type="ECO:0000256" key="3">
    <source>
        <dbReference type="ARBA" id="ARBA00010031"/>
    </source>
</evidence>
<dbReference type="GO" id="GO:0005886">
    <property type="term" value="C:plasma membrane"/>
    <property type="evidence" value="ECO:0007669"/>
    <property type="project" value="UniProtKB-SubCell"/>
</dbReference>
<dbReference type="InterPro" id="IPR051735">
    <property type="entry name" value="CFEM_domain"/>
</dbReference>
<reference evidence="17" key="1">
    <citation type="journal article" date="2020" name="Stud. Mycol.">
        <title>101 Dothideomycetes genomes: a test case for predicting lifestyles and emergence of pathogens.</title>
        <authorList>
            <person name="Haridas S."/>
            <person name="Albert R."/>
            <person name="Binder M."/>
            <person name="Bloem J."/>
            <person name="Labutti K."/>
            <person name="Salamov A."/>
            <person name="Andreopoulos B."/>
            <person name="Baker S."/>
            <person name="Barry K."/>
            <person name="Bills G."/>
            <person name="Bluhm B."/>
            <person name="Cannon C."/>
            <person name="Castanera R."/>
            <person name="Culley D."/>
            <person name="Daum C."/>
            <person name="Ezra D."/>
            <person name="Gonzalez J."/>
            <person name="Henrissat B."/>
            <person name="Kuo A."/>
            <person name="Liang C."/>
            <person name="Lipzen A."/>
            <person name="Lutzoni F."/>
            <person name="Magnuson J."/>
            <person name="Mondo S."/>
            <person name="Nolan M."/>
            <person name="Ohm R."/>
            <person name="Pangilinan J."/>
            <person name="Park H.-J."/>
            <person name="Ramirez L."/>
            <person name="Alfaro M."/>
            <person name="Sun H."/>
            <person name="Tritt A."/>
            <person name="Yoshinaga Y."/>
            <person name="Zwiers L.-H."/>
            <person name="Turgeon B."/>
            <person name="Goodwin S."/>
            <person name="Spatafora J."/>
            <person name="Crous P."/>
            <person name="Grigoriev I."/>
        </authorList>
    </citation>
    <scope>NUCLEOTIDE SEQUENCE</scope>
    <source>
        <strain evidence="17">CBS 675.92</strain>
    </source>
</reference>
<dbReference type="EMBL" id="ML976994">
    <property type="protein sequence ID" value="KAF1955609.1"/>
    <property type="molecule type" value="Genomic_DNA"/>
</dbReference>
<feature type="binding site" description="axial binding residue" evidence="15">
    <location>
        <position position="76"/>
    </location>
    <ligand>
        <name>heme</name>
        <dbReference type="ChEBI" id="CHEBI:30413"/>
    </ligand>
    <ligandPart>
        <name>Fe</name>
        <dbReference type="ChEBI" id="CHEBI:18248"/>
    </ligandPart>
</feature>
<dbReference type="GO" id="GO:0005576">
    <property type="term" value="C:extracellular region"/>
    <property type="evidence" value="ECO:0007669"/>
    <property type="project" value="UniProtKB-SubCell"/>
</dbReference>
<keyword evidence="18" id="KW-1185">Reference proteome</keyword>
<keyword evidence="11" id="KW-0472">Membrane</keyword>
<evidence type="ECO:0000256" key="13">
    <source>
        <dbReference type="ARBA" id="ARBA00023180"/>
    </source>
</evidence>
<keyword evidence="6 15" id="KW-0349">Heme</keyword>
<keyword evidence="8 15" id="KW-0479">Metal-binding</keyword>
<evidence type="ECO:0000256" key="15">
    <source>
        <dbReference type="PROSITE-ProRule" id="PRU01356"/>
    </source>
</evidence>
<dbReference type="OrthoDB" id="3767534at2759"/>
<evidence type="ECO:0000313" key="17">
    <source>
        <dbReference type="EMBL" id="KAF1955609.1"/>
    </source>
</evidence>
<comment type="caution">
    <text evidence="15">Lacks conserved residue(s) required for the propagation of feature annotation.</text>
</comment>
<protein>
    <recommendedName>
        <fullName evidence="16">CFEM domain-containing protein</fullName>
    </recommendedName>
</protein>
<comment type="similarity">
    <text evidence="3">Belongs to the RBT5 family.</text>
</comment>
<evidence type="ECO:0000256" key="12">
    <source>
        <dbReference type="ARBA" id="ARBA00023157"/>
    </source>
</evidence>
<dbReference type="Pfam" id="PF05730">
    <property type="entry name" value="CFEM"/>
    <property type="match status" value="1"/>
</dbReference>
<evidence type="ECO:0000256" key="9">
    <source>
        <dbReference type="ARBA" id="ARBA00022729"/>
    </source>
</evidence>
<evidence type="ECO:0000256" key="2">
    <source>
        <dbReference type="ARBA" id="ARBA00004613"/>
    </source>
</evidence>
<keyword evidence="13" id="KW-0325">Glycoprotein</keyword>
<comment type="subcellular location">
    <subcellularLocation>
        <location evidence="1">Cell membrane</location>
        <topology evidence="1">Lipid-anchor</topology>
        <topology evidence="1">GPI-anchor</topology>
    </subcellularLocation>
    <subcellularLocation>
        <location evidence="2">Secreted</location>
    </subcellularLocation>
</comment>
<dbReference type="GO" id="GO:0098552">
    <property type="term" value="C:side of membrane"/>
    <property type="evidence" value="ECO:0007669"/>
    <property type="project" value="UniProtKB-KW"/>
</dbReference>
<accession>A0A6A5TV14</accession>
<evidence type="ECO:0000256" key="6">
    <source>
        <dbReference type="ARBA" id="ARBA00022617"/>
    </source>
</evidence>
<organism evidence="17 18">
    <name type="scientific">Byssothecium circinans</name>
    <dbReference type="NCBI Taxonomy" id="147558"/>
    <lineage>
        <taxon>Eukaryota</taxon>
        <taxon>Fungi</taxon>
        <taxon>Dikarya</taxon>
        <taxon>Ascomycota</taxon>
        <taxon>Pezizomycotina</taxon>
        <taxon>Dothideomycetes</taxon>
        <taxon>Pleosporomycetidae</taxon>
        <taxon>Pleosporales</taxon>
        <taxon>Massarineae</taxon>
        <taxon>Massarinaceae</taxon>
        <taxon>Byssothecium</taxon>
    </lineage>
</organism>
<keyword evidence="5" id="KW-0964">Secreted</keyword>
<keyword evidence="4" id="KW-1003">Cell membrane</keyword>
<keyword evidence="14" id="KW-0449">Lipoprotein</keyword>
<dbReference type="SMART" id="SM00747">
    <property type="entry name" value="CFEM"/>
    <property type="match status" value="1"/>
</dbReference>
<dbReference type="PANTHER" id="PTHR37928">
    <property type="entry name" value="CFEM DOMAIN PROTEIN (AFU_ORTHOLOGUE AFUA_6G14090)"/>
    <property type="match status" value="1"/>
</dbReference>
<dbReference type="PANTHER" id="PTHR37928:SF2">
    <property type="entry name" value="GPI ANCHORED CFEM DOMAIN PROTEIN (AFU_ORTHOLOGUE AFUA_6G10580)"/>
    <property type="match status" value="1"/>
</dbReference>
<evidence type="ECO:0000313" key="18">
    <source>
        <dbReference type="Proteomes" id="UP000800035"/>
    </source>
</evidence>